<reference evidence="2" key="1">
    <citation type="submission" date="2021-01" db="EMBL/GenBank/DDBJ databases">
        <authorList>
            <consortium name="Genoscope - CEA"/>
            <person name="William W."/>
        </authorList>
    </citation>
    <scope>NUCLEOTIDE SEQUENCE</scope>
</reference>
<gene>
    <name evidence="2" type="ORF">DARMORV10_C03P37860.1</name>
</gene>
<dbReference type="AlphaFoldDB" id="A0A816I606"/>
<dbReference type="Proteomes" id="UP001295469">
    <property type="component" value="Chromosome C03"/>
</dbReference>
<name>A0A816I606_BRANA</name>
<dbReference type="EMBL" id="HG994367">
    <property type="protein sequence ID" value="CAF1702725.1"/>
    <property type="molecule type" value="Genomic_DNA"/>
</dbReference>
<feature type="region of interest" description="Disordered" evidence="1">
    <location>
        <begin position="50"/>
        <end position="85"/>
    </location>
</feature>
<organism evidence="2">
    <name type="scientific">Brassica napus</name>
    <name type="common">Rape</name>
    <dbReference type="NCBI Taxonomy" id="3708"/>
    <lineage>
        <taxon>Eukaryota</taxon>
        <taxon>Viridiplantae</taxon>
        <taxon>Streptophyta</taxon>
        <taxon>Embryophyta</taxon>
        <taxon>Tracheophyta</taxon>
        <taxon>Spermatophyta</taxon>
        <taxon>Magnoliopsida</taxon>
        <taxon>eudicotyledons</taxon>
        <taxon>Gunneridae</taxon>
        <taxon>Pentapetalae</taxon>
        <taxon>rosids</taxon>
        <taxon>malvids</taxon>
        <taxon>Brassicales</taxon>
        <taxon>Brassicaceae</taxon>
        <taxon>Brassiceae</taxon>
        <taxon>Brassica</taxon>
    </lineage>
</organism>
<evidence type="ECO:0000313" key="2">
    <source>
        <dbReference type="EMBL" id="CAF1702725.1"/>
    </source>
</evidence>
<evidence type="ECO:0000256" key="1">
    <source>
        <dbReference type="SAM" id="MobiDB-lite"/>
    </source>
</evidence>
<accession>A0A816I606</accession>
<proteinExistence type="predicted"/>
<sequence>MQQLTVHRECEKVFVDVLGVNGGDSPKDFEVVCKETNALLCETETLKREEKISRPNVSQTSVKPNTGPSAQTHHNGHKNSEVELAQKTKSRHFPLLLKNRFDSLLTEENEDKIATCRVSCV</sequence>
<protein>
    <submittedName>
        <fullName evidence="2">(rape) hypothetical protein</fullName>
    </submittedName>
</protein>
<feature type="compositionally biased region" description="Polar residues" evidence="1">
    <location>
        <begin position="55"/>
        <end position="73"/>
    </location>
</feature>